<dbReference type="InterPro" id="IPR013083">
    <property type="entry name" value="Znf_RING/FYVE/PHD"/>
</dbReference>
<evidence type="ECO:0000259" key="5">
    <source>
        <dbReference type="PROSITE" id="PS51292"/>
    </source>
</evidence>
<feature type="region of interest" description="Disordered" evidence="4">
    <location>
        <begin position="1"/>
        <end position="24"/>
    </location>
</feature>
<dbReference type="Proteomes" id="UP000054498">
    <property type="component" value="Unassembled WGS sequence"/>
</dbReference>
<gene>
    <name evidence="6" type="ORF">MNEG_11925</name>
</gene>
<dbReference type="PROSITE" id="PS51292">
    <property type="entry name" value="ZF_RING_CH"/>
    <property type="match status" value="1"/>
</dbReference>
<dbReference type="KEGG" id="mng:MNEG_11925"/>
<keyword evidence="3" id="KW-0862">Zinc</keyword>
<proteinExistence type="predicted"/>
<dbReference type="OrthoDB" id="496970at2759"/>
<dbReference type="AlphaFoldDB" id="A0A0D2MMN9"/>
<dbReference type="Pfam" id="PF12906">
    <property type="entry name" value="RINGv"/>
    <property type="match status" value="1"/>
</dbReference>
<evidence type="ECO:0000256" key="2">
    <source>
        <dbReference type="ARBA" id="ARBA00022771"/>
    </source>
</evidence>
<feature type="domain" description="RING-CH-type" evidence="5">
    <location>
        <begin position="21"/>
        <end position="82"/>
    </location>
</feature>
<reference evidence="6 7" key="1">
    <citation type="journal article" date="2013" name="BMC Genomics">
        <title>Reconstruction of the lipid metabolism for the microalga Monoraphidium neglectum from its genome sequence reveals characteristics suitable for biofuel production.</title>
        <authorList>
            <person name="Bogen C."/>
            <person name="Al-Dilaimi A."/>
            <person name="Albersmeier A."/>
            <person name="Wichmann J."/>
            <person name="Grundmann M."/>
            <person name="Rupp O."/>
            <person name="Lauersen K.J."/>
            <person name="Blifernez-Klassen O."/>
            <person name="Kalinowski J."/>
            <person name="Goesmann A."/>
            <person name="Mussgnug J.H."/>
            <person name="Kruse O."/>
        </authorList>
    </citation>
    <scope>NUCLEOTIDE SEQUENCE [LARGE SCALE GENOMIC DNA]</scope>
    <source>
        <strain evidence="6 7">SAG 48.87</strain>
    </source>
</reference>
<dbReference type="InterPro" id="IPR011016">
    <property type="entry name" value="Znf_RING-CH"/>
</dbReference>
<dbReference type="Gene3D" id="3.30.40.10">
    <property type="entry name" value="Zinc/RING finger domain, C3HC4 (zinc finger)"/>
    <property type="match status" value="1"/>
</dbReference>
<sequence length="125" mass="13385">MAPQPPSPAPASEQEPYSSGGEDEGGPACWICLGGASEAPLGTPCACPRPVHAQCLARWQLQQAGRPEERRCRFCGDAYGDWREALSAGPGLLPATPVMAVNVRGRVHKLRVHSGPEGKELFRRQ</sequence>
<dbReference type="SMART" id="SM00744">
    <property type="entry name" value="RINGv"/>
    <property type="match status" value="1"/>
</dbReference>
<organism evidence="6 7">
    <name type="scientific">Monoraphidium neglectum</name>
    <dbReference type="NCBI Taxonomy" id="145388"/>
    <lineage>
        <taxon>Eukaryota</taxon>
        <taxon>Viridiplantae</taxon>
        <taxon>Chlorophyta</taxon>
        <taxon>core chlorophytes</taxon>
        <taxon>Chlorophyceae</taxon>
        <taxon>CS clade</taxon>
        <taxon>Sphaeropleales</taxon>
        <taxon>Selenastraceae</taxon>
        <taxon>Monoraphidium</taxon>
    </lineage>
</organism>
<evidence type="ECO:0000256" key="1">
    <source>
        <dbReference type="ARBA" id="ARBA00022723"/>
    </source>
</evidence>
<keyword evidence="1" id="KW-0479">Metal-binding</keyword>
<dbReference type="STRING" id="145388.A0A0D2MMN9"/>
<name>A0A0D2MMN9_9CHLO</name>
<feature type="non-terminal residue" evidence="6">
    <location>
        <position position="125"/>
    </location>
</feature>
<keyword evidence="2" id="KW-0863">Zinc-finger</keyword>
<evidence type="ECO:0000313" key="7">
    <source>
        <dbReference type="Proteomes" id="UP000054498"/>
    </source>
</evidence>
<evidence type="ECO:0000256" key="4">
    <source>
        <dbReference type="SAM" id="MobiDB-lite"/>
    </source>
</evidence>
<dbReference type="SUPFAM" id="SSF57850">
    <property type="entry name" value="RING/U-box"/>
    <property type="match status" value="1"/>
</dbReference>
<evidence type="ECO:0000256" key="3">
    <source>
        <dbReference type="ARBA" id="ARBA00022833"/>
    </source>
</evidence>
<protein>
    <recommendedName>
        <fullName evidence="5">RING-CH-type domain-containing protein</fullName>
    </recommendedName>
</protein>
<dbReference type="RefSeq" id="XP_013895055.1">
    <property type="nucleotide sequence ID" value="XM_014039601.1"/>
</dbReference>
<keyword evidence="7" id="KW-1185">Reference proteome</keyword>
<dbReference type="EMBL" id="KK103191">
    <property type="protein sequence ID" value="KIY96035.1"/>
    <property type="molecule type" value="Genomic_DNA"/>
</dbReference>
<evidence type="ECO:0000313" key="6">
    <source>
        <dbReference type="EMBL" id="KIY96035.1"/>
    </source>
</evidence>
<accession>A0A0D2MMN9</accession>
<dbReference type="GO" id="GO:0008270">
    <property type="term" value="F:zinc ion binding"/>
    <property type="evidence" value="ECO:0007669"/>
    <property type="project" value="UniProtKB-KW"/>
</dbReference>
<dbReference type="GeneID" id="25729236"/>